<feature type="domain" description="Response regulatory" evidence="3">
    <location>
        <begin position="6"/>
        <end position="121"/>
    </location>
</feature>
<evidence type="ECO:0000259" key="3">
    <source>
        <dbReference type="PROSITE" id="PS50110"/>
    </source>
</evidence>
<evidence type="ECO:0000313" key="4">
    <source>
        <dbReference type="EMBL" id="WED66531.1"/>
    </source>
</evidence>
<dbReference type="RefSeq" id="WP_330929023.1">
    <property type="nucleotide sequence ID" value="NZ_CP119075.1"/>
</dbReference>
<dbReference type="PANTHER" id="PTHR44591">
    <property type="entry name" value="STRESS RESPONSE REGULATOR PROTEIN 1"/>
    <property type="match status" value="1"/>
</dbReference>
<dbReference type="SUPFAM" id="SSF52172">
    <property type="entry name" value="CheY-like"/>
    <property type="match status" value="1"/>
</dbReference>
<dbReference type="InterPro" id="IPR001789">
    <property type="entry name" value="Sig_transdc_resp-reg_receiver"/>
</dbReference>
<name>A0AAF0CRB5_9BACT</name>
<keyword evidence="1 2" id="KW-0597">Phosphoprotein</keyword>
<dbReference type="KEGG" id="slom:PXH66_06670"/>
<accession>A0AAF0CRB5</accession>
<keyword evidence="5" id="KW-1185">Reference proteome</keyword>
<organism evidence="4 5">
    <name type="scientific">Synoicihabitans lomoniglobus</name>
    <dbReference type="NCBI Taxonomy" id="2909285"/>
    <lineage>
        <taxon>Bacteria</taxon>
        <taxon>Pseudomonadati</taxon>
        <taxon>Verrucomicrobiota</taxon>
        <taxon>Opitutia</taxon>
        <taxon>Opitutales</taxon>
        <taxon>Opitutaceae</taxon>
        <taxon>Synoicihabitans</taxon>
    </lineage>
</organism>
<sequence>MNFPATVMIVDDEAHVRTHVSLLLKQIGVAKIVAVPCGEEAVAIYPNVDPDLVLLDVFMPGMDGLETLRQLKQIDPTCVVVMLTTNVVRHRVEKALDLGATYYISKDLSSQRILEELTETIEDTFNLE</sequence>
<evidence type="ECO:0000256" key="1">
    <source>
        <dbReference type="ARBA" id="ARBA00022553"/>
    </source>
</evidence>
<dbReference type="PANTHER" id="PTHR44591:SF3">
    <property type="entry name" value="RESPONSE REGULATORY DOMAIN-CONTAINING PROTEIN"/>
    <property type="match status" value="1"/>
</dbReference>
<evidence type="ECO:0000256" key="2">
    <source>
        <dbReference type="PROSITE-ProRule" id="PRU00169"/>
    </source>
</evidence>
<dbReference type="CDD" id="cd17535">
    <property type="entry name" value="REC_NarL-like"/>
    <property type="match status" value="1"/>
</dbReference>
<proteinExistence type="predicted"/>
<dbReference type="PROSITE" id="PS50110">
    <property type="entry name" value="RESPONSE_REGULATORY"/>
    <property type="match status" value="1"/>
</dbReference>
<dbReference type="InterPro" id="IPR058245">
    <property type="entry name" value="NreC/VraR/RcsB-like_REC"/>
</dbReference>
<dbReference type="InterPro" id="IPR011006">
    <property type="entry name" value="CheY-like_superfamily"/>
</dbReference>
<feature type="modified residue" description="4-aspartylphosphate" evidence="2">
    <location>
        <position position="56"/>
    </location>
</feature>
<dbReference type="Proteomes" id="UP001218638">
    <property type="component" value="Chromosome"/>
</dbReference>
<dbReference type="GO" id="GO:0000160">
    <property type="term" value="P:phosphorelay signal transduction system"/>
    <property type="evidence" value="ECO:0007669"/>
    <property type="project" value="InterPro"/>
</dbReference>
<dbReference type="AlphaFoldDB" id="A0AAF0CRB5"/>
<dbReference type="Pfam" id="PF00072">
    <property type="entry name" value="Response_reg"/>
    <property type="match status" value="1"/>
</dbReference>
<gene>
    <name evidence="4" type="ORF">PXH66_06670</name>
</gene>
<dbReference type="EMBL" id="CP119075">
    <property type="protein sequence ID" value="WED66531.1"/>
    <property type="molecule type" value="Genomic_DNA"/>
</dbReference>
<dbReference type="InterPro" id="IPR050595">
    <property type="entry name" value="Bact_response_regulator"/>
</dbReference>
<dbReference type="Gene3D" id="3.40.50.2300">
    <property type="match status" value="1"/>
</dbReference>
<protein>
    <submittedName>
        <fullName evidence="4">Response regulator transcription factor</fullName>
    </submittedName>
</protein>
<reference evidence="4" key="1">
    <citation type="submission" date="2023-03" db="EMBL/GenBank/DDBJ databases">
        <title>Lomoglobus Profundus gen. nov., sp. nov., a novel member of the phylum Verrucomicrobia, isolated from deep-marine sediment of South China Sea.</title>
        <authorList>
            <person name="Ahmad T."/>
            <person name="Ishaq S.E."/>
            <person name="Wang F."/>
        </authorList>
    </citation>
    <scope>NUCLEOTIDE SEQUENCE</scope>
    <source>
        <strain evidence="4">LMO-M01</strain>
    </source>
</reference>
<dbReference type="SMART" id="SM00448">
    <property type="entry name" value="REC"/>
    <property type="match status" value="1"/>
</dbReference>
<evidence type="ECO:0000313" key="5">
    <source>
        <dbReference type="Proteomes" id="UP001218638"/>
    </source>
</evidence>